<feature type="region of interest" description="Disordered" evidence="1">
    <location>
        <begin position="1"/>
        <end position="56"/>
    </location>
</feature>
<proteinExistence type="predicted"/>
<dbReference type="AlphaFoldDB" id="A0AAD1RQ92"/>
<sequence length="56" mass="5674">MAAVAGAPGPGEGGEAAEPDSENIPGEGRLFEPEPQCVQSEPELSVLPAPSAWESQ</sequence>
<dbReference type="EMBL" id="OW240914">
    <property type="protein sequence ID" value="CAH2276284.1"/>
    <property type="molecule type" value="Genomic_DNA"/>
</dbReference>
<organism evidence="2 3">
    <name type="scientific">Pelobates cultripes</name>
    <name type="common">Western spadefoot toad</name>
    <dbReference type="NCBI Taxonomy" id="61616"/>
    <lineage>
        <taxon>Eukaryota</taxon>
        <taxon>Metazoa</taxon>
        <taxon>Chordata</taxon>
        <taxon>Craniata</taxon>
        <taxon>Vertebrata</taxon>
        <taxon>Euteleostomi</taxon>
        <taxon>Amphibia</taxon>
        <taxon>Batrachia</taxon>
        <taxon>Anura</taxon>
        <taxon>Pelobatoidea</taxon>
        <taxon>Pelobatidae</taxon>
        <taxon>Pelobates</taxon>
    </lineage>
</organism>
<evidence type="ECO:0000313" key="3">
    <source>
        <dbReference type="Proteomes" id="UP001295444"/>
    </source>
</evidence>
<reference evidence="2" key="1">
    <citation type="submission" date="2022-03" db="EMBL/GenBank/DDBJ databases">
        <authorList>
            <person name="Alioto T."/>
            <person name="Alioto T."/>
            <person name="Gomez Garrido J."/>
        </authorList>
    </citation>
    <scope>NUCLEOTIDE SEQUENCE</scope>
</reference>
<accession>A0AAD1RQ92</accession>
<gene>
    <name evidence="2" type="ORF">PECUL_23A042361</name>
</gene>
<evidence type="ECO:0000256" key="1">
    <source>
        <dbReference type="SAM" id="MobiDB-lite"/>
    </source>
</evidence>
<dbReference type="Proteomes" id="UP001295444">
    <property type="component" value="Chromosome 03"/>
</dbReference>
<keyword evidence="3" id="KW-1185">Reference proteome</keyword>
<name>A0AAD1RQ92_PELCU</name>
<evidence type="ECO:0000313" key="2">
    <source>
        <dbReference type="EMBL" id="CAH2276284.1"/>
    </source>
</evidence>
<feature type="non-terminal residue" evidence="2">
    <location>
        <position position="56"/>
    </location>
</feature>
<protein>
    <submittedName>
        <fullName evidence="2">Uncharacterized protein</fullName>
    </submittedName>
</protein>